<comment type="caution">
    <text evidence="2">The sequence shown here is derived from an EMBL/GenBank/DDBJ whole genome shotgun (WGS) entry which is preliminary data.</text>
</comment>
<dbReference type="Gene3D" id="3.40.1580.10">
    <property type="entry name" value="SMI1/KNR4-like"/>
    <property type="match status" value="1"/>
</dbReference>
<dbReference type="EMBL" id="JAPNKA010000001">
    <property type="protein sequence ID" value="MCY1080184.1"/>
    <property type="molecule type" value="Genomic_DNA"/>
</dbReference>
<dbReference type="SMART" id="SM00860">
    <property type="entry name" value="SMI1_KNR4"/>
    <property type="match status" value="1"/>
</dbReference>
<feature type="domain" description="Knr4/Smi1-like" evidence="1">
    <location>
        <begin position="30"/>
        <end position="152"/>
    </location>
</feature>
<protein>
    <submittedName>
        <fullName evidence="2">SMI1/KNR4 family protein</fullName>
    </submittedName>
</protein>
<accession>A0ABT4AH11</accession>
<evidence type="ECO:0000313" key="2">
    <source>
        <dbReference type="EMBL" id="MCY1080184.1"/>
    </source>
</evidence>
<dbReference type="InterPro" id="IPR018958">
    <property type="entry name" value="Knr4/Smi1-like_dom"/>
</dbReference>
<gene>
    <name evidence="2" type="ORF">OV287_37605</name>
</gene>
<name>A0ABT4AH11_9BACT</name>
<keyword evidence="3" id="KW-1185">Reference proteome</keyword>
<dbReference type="RefSeq" id="WP_267538858.1">
    <property type="nucleotide sequence ID" value="NZ_JAPNKA010000001.1"/>
</dbReference>
<dbReference type="Pfam" id="PF09346">
    <property type="entry name" value="SMI1_KNR4"/>
    <property type="match status" value="1"/>
</dbReference>
<dbReference type="InterPro" id="IPR037883">
    <property type="entry name" value="Knr4/Smi1-like_sf"/>
</dbReference>
<sequence length="254" mass="28741">MSIKSTETRMQAVVQAITQYHPSFADEIRGCSPAEISQLQAAVGQPIPPSYIEFLQLMGHSTGPLQLFQDSDVFSFGPVLAYHSNKNIPRPPERYLLFGLAEDDPYYDFYLDCGTPDPQVVRFPTPERVEEFPRIIEQLDWLASSLYEFVFSKAFFGFHVSRFPQRGSLAENPETRIKLEQEQAELPLKKLGFTRHPQSSAAVTYYERPTCTVVLSRSRPIGAPLLFSLAAYDRRELLKVSDVLAQQLHLIAPG</sequence>
<dbReference type="Proteomes" id="UP001207654">
    <property type="component" value="Unassembled WGS sequence"/>
</dbReference>
<reference evidence="2 3" key="1">
    <citation type="submission" date="2022-11" db="EMBL/GenBank/DDBJ databases">
        <title>Minimal conservation of predation-associated metabolite biosynthetic gene clusters underscores biosynthetic potential of Myxococcota including descriptions for ten novel species: Archangium lansinium sp. nov., Myxococcus landrumus sp. nov., Nannocystis bai.</title>
        <authorList>
            <person name="Ahearne A."/>
            <person name="Stevens C."/>
            <person name="Phillips K."/>
        </authorList>
    </citation>
    <scope>NUCLEOTIDE SEQUENCE [LARGE SCALE GENOMIC DNA]</scope>
    <source>
        <strain evidence="2 3">MIWBW</strain>
    </source>
</reference>
<dbReference type="SUPFAM" id="SSF160631">
    <property type="entry name" value="SMI1/KNR4-like"/>
    <property type="match status" value="1"/>
</dbReference>
<evidence type="ECO:0000259" key="1">
    <source>
        <dbReference type="SMART" id="SM00860"/>
    </source>
</evidence>
<organism evidence="2 3">
    <name type="scientific">Archangium lansingense</name>
    <dbReference type="NCBI Taxonomy" id="2995310"/>
    <lineage>
        <taxon>Bacteria</taxon>
        <taxon>Pseudomonadati</taxon>
        <taxon>Myxococcota</taxon>
        <taxon>Myxococcia</taxon>
        <taxon>Myxococcales</taxon>
        <taxon>Cystobacterineae</taxon>
        <taxon>Archangiaceae</taxon>
        <taxon>Archangium</taxon>
    </lineage>
</organism>
<proteinExistence type="predicted"/>
<evidence type="ECO:0000313" key="3">
    <source>
        <dbReference type="Proteomes" id="UP001207654"/>
    </source>
</evidence>